<keyword evidence="4" id="KW-1185">Reference proteome</keyword>
<feature type="region of interest" description="Disordered" evidence="1">
    <location>
        <begin position="66"/>
        <end position="180"/>
    </location>
</feature>
<proteinExistence type="predicted"/>
<feature type="compositionally biased region" description="Basic and acidic residues" evidence="1">
    <location>
        <begin position="118"/>
        <end position="137"/>
    </location>
</feature>
<keyword evidence="2" id="KW-1133">Transmembrane helix</keyword>
<feature type="compositionally biased region" description="Polar residues" evidence="1">
    <location>
        <begin position="86"/>
        <end position="95"/>
    </location>
</feature>
<reference evidence="3 4" key="1">
    <citation type="submission" date="2023-06" db="EMBL/GenBank/DDBJ databases">
        <title>Genomic Analysis of Acinetobacter Strains Recovered from South Australian Aquatic Samples provides Insights into the Circulation of Antibiotic Resistance determinants in the Environment.</title>
        <authorList>
            <person name="Tobin L."/>
            <person name="Jarocki V.M."/>
            <person name="Kenyon J."/>
            <person name="Drigo B."/>
            <person name="Donner E."/>
            <person name="Djordjevic S.P."/>
            <person name="Hamidian M."/>
        </authorList>
    </citation>
    <scope>NUCLEOTIDE SEQUENCE [LARGE SCALE GENOMIC DNA]</scope>
    <source>
        <strain evidence="3 4">SAAc652</strain>
    </source>
</reference>
<dbReference type="EMBL" id="JASVDY010000001">
    <property type="protein sequence ID" value="MDV2467762.1"/>
    <property type="molecule type" value="Genomic_DNA"/>
</dbReference>
<feature type="compositionally biased region" description="Polar residues" evidence="1">
    <location>
        <begin position="66"/>
        <end position="75"/>
    </location>
</feature>
<keyword evidence="2" id="KW-0812">Transmembrane</keyword>
<feature type="transmembrane region" description="Helical" evidence="2">
    <location>
        <begin position="24"/>
        <end position="43"/>
    </location>
</feature>
<comment type="caution">
    <text evidence="3">The sequence shown here is derived from an EMBL/GenBank/DDBJ whole genome shotgun (WGS) entry which is preliminary data.</text>
</comment>
<sequence>MTQDLQQSFKVLPSKKKKILPFRYRMEGFCAGILLSLILYIFGLNSAHTKAALQDKPYQEAVISENTQKNPSVSHPETMPSEDDNFTQLSESQLNGLFKHERMPPVDKTRQVVHPQKKTAEQETVLLEHSENKKPLDLKTSPSPSEQKKEPETPAKKFPSDIEKEPFHQLILPDNQVSDS</sequence>
<evidence type="ECO:0000256" key="2">
    <source>
        <dbReference type="SAM" id="Phobius"/>
    </source>
</evidence>
<dbReference type="RefSeq" id="WP_317081502.1">
    <property type="nucleotide sequence ID" value="NZ_JASVDY010000001.1"/>
</dbReference>
<feature type="compositionally biased region" description="Basic and acidic residues" evidence="1">
    <location>
        <begin position="98"/>
        <end position="110"/>
    </location>
</feature>
<keyword evidence="2" id="KW-0472">Membrane</keyword>
<gene>
    <name evidence="3" type="ORF">QR674_02040</name>
</gene>
<evidence type="ECO:0000256" key="1">
    <source>
        <dbReference type="SAM" id="MobiDB-lite"/>
    </source>
</evidence>
<evidence type="ECO:0008006" key="5">
    <source>
        <dbReference type="Google" id="ProtNLM"/>
    </source>
</evidence>
<feature type="compositionally biased region" description="Basic and acidic residues" evidence="1">
    <location>
        <begin position="146"/>
        <end position="167"/>
    </location>
</feature>
<dbReference type="Proteomes" id="UP001278188">
    <property type="component" value="Unassembled WGS sequence"/>
</dbReference>
<protein>
    <recommendedName>
        <fullName evidence="5">Energy transducer TonB</fullName>
    </recommendedName>
</protein>
<organism evidence="3 4">
    <name type="scientific">Acinetobacter chinensis</name>
    <dbReference type="NCBI Taxonomy" id="2004650"/>
    <lineage>
        <taxon>Bacteria</taxon>
        <taxon>Pseudomonadati</taxon>
        <taxon>Pseudomonadota</taxon>
        <taxon>Gammaproteobacteria</taxon>
        <taxon>Moraxellales</taxon>
        <taxon>Moraxellaceae</taxon>
        <taxon>Acinetobacter</taxon>
    </lineage>
</organism>
<accession>A0ABU3WBI4</accession>
<evidence type="ECO:0000313" key="3">
    <source>
        <dbReference type="EMBL" id="MDV2467762.1"/>
    </source>
</evidence>
<name>A0ABU3WBI4_9GAMM</name>
<evidence type="ECO:0000313" key="4">
    <source>
        <dbReference type="Proteomes" id="UP001278188"/>
    </source>
</evidence>